<dbReference type="SUPFAM" id="SSF103473">
    <property type="entry name" value="MFS general substrate transporter"/>
    <property type="match status" value="1"/>
</dbReference>
<feature type="transmembrane region" description="Helical" evidence="6">
    <location>
        <begin position="288"/>
        <end position="307"/>
    </location>
</feature>
<feature type="transmembrane region" description="Helical" evidence="6">
    <location>
        <begin position="58"/>
        <end position="78"/>
    </location>
</feature>
<gene>
    <name evidence="8" type="ORF">HDA36_000101</name>
</gene>
<dbReference type="PANTHER" id="PTHR43124:SF3">
    <property type="entry name" value="CHLORAMPHENICOL EFFLUX PUMP RV0191"/>
    <property type="match status" value="1"/>
</dbReference>
<dbReference type="AlphaFoldDB" id="A0A7W8VBC9"/>
<evidence type="ECO:0000256" key="6">
    <source>
        <dbReference type="SAM" id="Phobius"/>
    </source>
</evidence>
<dbReference type="GO" id="GO:0022857">
    <property type="term" value="F:transmembrane transporter activity"/>
    <property type="evidence" value="ECO:0007669"/>
    <property type="project" value="InterPro"/>
</dbReference>
<evidence type="ECO:0000259" key="7">
    <source>
        <dbReference type="PROSITE" id="PS50850"/>
    </source>
</evidence>
<evidence type="ECO:0000256" key="5">
    <source>
        <dbReference type="ARBA" id="ARBA00023136"/>
    </source>
</evidence>
<dbReference type="RefSeq" id="WP_184387573.1">
    <property type="nucleotide sequence ID" value="NZ_BAAAJD010000177.1"/>
</dbReference>
<comment type="subcellular location">
    <subcellularLocation>
        <location evidence="1">Cell membrane</location>
        <topology evidence="1">Multi-pass membrane protein</topology>
    </subcellularLocation>
</comment>
<keyword evidence="9" id="KW-1185">Reference proteome</keyword>
<dbReference type="InterPro" id="IPR036259">
    <property type="entry name" value="MFS_trans_sf"/>
</dbReference>
<protein>
    <submittedName>
        <fullName evidence="8">Putative MFS family arabinose efflux permease</fullName>
    </submittedName>
</protein>
<reference evidence="8 9" key="1">
    <citation type="submission" date="2020-08" db="EMBL/GenBank/DDBJ databases">
        <title>Sequencing the genomes of 1000 actinobacteria strains.</title>
        <authorList>
            <person name="Klenk H.-P."/>
        </authorList>
    </citation>
    <scope>NUCLEOTIDE SEQUENCE [LARGE SCALE GENOMIC DNA]</scope>
    <source>
        <strain evidence="8 9">DSM 44551</strain>
    </source>
</reference>
<evidence type="ECO:0000256" key="2">
    <source>
        <dbReference type="ARBA" id="ARBA00022475"/>
    </source>
</evidence>
<dbReference type="InterPro" id="IPR011701">
    <property type="entry name" value="MFS"/>
</dbReference>
<feature type="transmembrane region" description="Helical" evidence="6">
    <location>
        <begin position="115"/>
        <end position="136"/>
    </location>
</feature>
<feature type="transmembrane region" description="Helical" evidence="6">
    <location>
        <begin position="90"/>
        <end position="109"/>
    </location>
</feature>
<dbReference type="GO" id="GO:0005886">
    <property type="term" value="C:plasma membrane"/>
    <property type="evidence" value="ECO:0007669"/>
    <property type="project" value="UniProtKB-SubCell"/>
</dbReference>
<dbReference type="Gene3D" id="1.20.1250.20">
    <property type="entry name" value="MFS general substrate transporter like domains"/>
    <property type="match status" value="1"/>
</dbReference>
<dbReference type="Pfam" id="PF07690">
    <property type="entry name" value="MFS_1"/>
    <property type="match status" value="1"/>
</dbReference>
<evidence type="ECO:0000256" key="4">
    <source>
        <dbReference type="ARBA" id="ARBA00022989"/>
    </source>
</evidence>
<dbReference type="InterPro" id="IPR050189">
    <property type="entry name" value="MFS_Efflux_Transporters"/>
</dbReference>
<evidence type="ECO:0000313" key="9">
    <source>
        <dbReference type="Proteomes" id="UP000572635"/>
    </source>
</evidence>
<proteinExistence type="predicted"/>
<evidence type="ECO:0000313" key="8">
    <source>
        <dbReference type="EMBL" id="MBB5430017.1"/>
    </source>
</evidence>
<keyword evidence="5 6" id="KW-0472">Membrane</keyword>
<dbReference type="EMBL" id="JACHDB010000001">
    <property type="protein sequence ID" value="MBB5430017.1"/>
    <property type="molecule type" value="Genomic_DNA"/>
</dbReference>
<accession>A0A7W8VBC9</accession>
<dbReference type="PROSITE" id="PS50850">
    <property type="entry name" value="MFS"/>
    <property type="match status" value="1"/>
</dbReference>
<feature type="transmembrane region" description="Helical" evidence="6">
    <location>
        <begin position="148"/>
        <end position="170"/>
    </location>
</feature>
<dbReference type="PANTHER" id="PTHR43124">
    <property type="entry name" value="PURINE EFFLUX PUMP PBUE"/>
    <property type="match status" value="1"/>
</dbReference>
<feature type="transmembrane region" description="Helical" evidence="6">
    <location>
        <begin position="258"/>
        <end position="276"/>
    </location>
</feature>
<keyword evidence="4 6" id="KW-1133">Transmembrane helix</keyword>
<name>A0A7W8VBC9_9ACTN</name>
<comment type="caution">
    <text evidence="8">The sequence shown here is derived from an EMBL/GenBank/DDBJ whole genome shotgun (WGS) entry which is preliminary data.</text>
</comment>
<dbReference type="Proteomes" id="UP000572635">
    <property type="component" value="Unassembled WGS sequence"/>
</dbReference>
<keyword evidence="2" id="KW-1003">Cell membrane</keyword>
<keyword evidence="3 6" id="KW-0812">Transmembrane</keyword>
<feature type="domain" description="Major facilitator superfamily (MFS) profile" evidence="7">
    <location>
        <begin position="24"/>
        <end position="398"/>
    </location>
</feature>
<dbReference type="InterPro" id="IPR020846">
    <property type="entry name" value="MFS_dom"/>
</dbReference>
<feature type="transmembrane region" description="Helical" evidence="6">
    <location>
        <begin position="176"/>
        <end position="201"/>
    </location>
</feature>
<feature type="transmembrane region" description="Helical" evidence="6">
    <location>
        <begin position="313"/>
        <end position="335"/>
    </location>
</feature>
<feature type="transmembrane region" description="Helical" evidence="6">
    <location>
        <begin position="222"/>
        <end position="243"/>
    </location>
</feature>
<feature type="transmembrane region" description="Helical" evidence="6">
    <location>
        <begin position="347"/>
        <end position="369"/>
    </location>
</feature>
<sequence>MSRSPGIAGTSATARPGLRGGRPAVGVVALGIFTLMTCELLPVGLLTPVGSELGVAPGTAGLMVTVPGLVAAVSAPAVSVAGGRFDRRAILALLIGGTAAANLVCALAPHFAVLLGARIAVGIAIGGFWALGGSLATRLVPPEKVPRATAVVFGGVSVASVVGVPAGTLLGDLAGWRAAFAALALLGALATVLLVALLPALPPERPVSVATLGRLLGGDARVRTGVLVTLLLIGGHYAAFTYARPLLGDFSGVQAEHIGFALLGFGVAGIAANFAVGPSTARAPKAALVLIAGAVAAVLALFALLGGAVPGGIALMLGWGLAYGGMSVALQNWMLACAPKAAEAATALLVCAFNLAIALGALAGGAVLNAFAAPAVLWCGAALALAAAAAMAAARRPDPAP</sequence>
<evidence type="ECO:0000256" key="3">
    <source>
        <dbReference type="ARBA" id="ARBA00022692"/>
    </source>
</evidence>
<evidence type="ECO:0000256" key="1">
    <source>
        <dbReference type="ARBA" id="ARBA00004651"/>
    </source>
</evidence>
<feature type="transmembrane region" description="Helical" evidence="6">
    <location>
        <begin position="24"/>
        <end position="46"/>
    </location>
</feature>
<feature type="transmembrane region" description="Helical" evidence="6">
    <location>
        <begin position="375"/>
        <end position="394"/>
    </location>
</feature>
<organism evidence="8 9">
    <name type="scientific">Nocardiopsis composta</name>
    <dbReference type="NCBI Taxonomy" id="157465"/>
    <lineage>
        <taxon>Bacteria</taxon>
        <taxon>Bacillati</taxon>
        <taxon>Actinomycetota</taxon>
        <taxon>Actinomycetes</taxon>
        <taxon>Streptosporangiales</taxon>
        <taxon>Nocardiopsidaceae</taxon>
        <taxon>Nocardiopsis</taxon>
    </lineage>
</organism>
<dbReference type="CDD" id="cd17324">
    <property type="entry name" value="MFS_NepI_like"/>
    <property type="match status" value="1"/>
</dbReference>